<protein>
    <submittedName>
        <fullName evidence="1">Uncharacterized protein</fullName>
    </submittedName>
</protein>
<organism evidence="1 2">
    <name type="scientific">Effrenium voratum</name>
    <dbReference type="NCBI Taxonomy" id="2562239"/>
    <lineage>
        <taxon>Eukaryota</taxon>
        <taxon>Sar</taxon>
        <taxon>Alveolata</taxon>
        <taxon>Dinophyceae</taxon>
        <taxon>Suessiales</taxon>
        <taxon>Symbiodiniaceae</taxon>
        <taxon>Effrenium</taxon>
    </lineage>
</organism>
<evidence type="ECO:0000313" key="2">
    <source>
        <dbReference type="Proteomes" id="UP001178507"/>
    </source>
</evidence>
<dbReference type="Proteomes" id="UP001178507">
    <property type="component" value="Unassembled WGS sequence"/>
</dbReference>
<dbReference type="EMBL" id="CAUJNA010000099">
    <property type="protein sequence ID" value="CAJ1371801.1"/>
    <property type="molecule type" value="Genomic_DNA"/>
</dbReference>
<dbReference type="PANTHER" id="PTHR15332:SF175">
    <property type="entry name" value="PROPROTEIN CONVERTASE SUBTILISIN_KEXIN TYPE 5-LIKE"/>
    <property type="match status" value="1"/>
</dbReference>
<keyword evidence="2" id="KW-1185">Reference proteome</keyword>
<dbReference type="InterPro" id="IPR009030">
    <property type="entry name" value="Growth_fac_rcpt_cys_sf"/>
</dbReference>
<dbReference type="AlphaFoldDB" id="A0AA36HMD1"/>
<reference evidence="1" key="1">
    <citation type="submission" date="2023-08" db="EMBL/GenBank/DDBJ databases">
        <authorList>
            <person name="Chen Y."/>
            <person name="Shah S."/>
            <person name="Dougan E. K."/>
            <person name="Thang M."/>
            <person name="Chan C."/>
        </authorList>
    </citation>
    <scope>NUCLEOTIDE SEQUENCE</scope>
</reference>
<gene>
    <name evidence="1" type="ORF">EVOR1521_LOCUS2032</name>
</gene>
<comment type="caution">
    <text evidence="1">The sequence shown here is derived from an EMBL/GenBank/DDBJ whole genome shotgun (WGS) entry which is preliminary data.</text>
</comment>
<proteinExistence type="predicted"/>
<dbReference type="PANTHER" id="PTHR15332">
    <property type="entry name" value="PROPROTEIN CONVERTASE SUBTILISIN_KEXIN TYPE 5-LIKE"/>
    <property type="match status" value="1"/>
</dbReference>
<name>A0AA36HMD1_9DINO</name>
<accession>A0AA36HMD1</accession>
<dbReference type="SUPFAM" id="SSF57184">
    <property type="entry name" value="Growth factor receptor domain"/>
    <property type="match status" value="2"/>
</dbReference>
<dbReference type="InterPro" id="IPR006212">
    <property type="entry name" value="Furin_repeat"/>
</dbReference>
<sequence length="331" mass="35521">MVLDGDTCVCPAGTFWGAEMCEPCDRGCATCGGSAQNCTSCREDHGKFLQGSSCICPDGEYEGPEGHCLPCAGTCKTCVGNAETCTSCHVPHKRNLVNSTCQCPSGMYDASGTDVCQPCDCPCKECRGSASNCIDCHGKAQLVDAAEGKTCACPNTTFFVKPHEEDGGCGRCMECSTGGTCSTCRDSPRICTSCSGSHFLFQESCLGTCPSNSLAKDNECVPLVGSIVSFSRSVTSRVRACPSLCSSAPSRMEQAKWGCTAWTKANISLFSLKLWTSARSLAWKQRCRSSRFFSRPLWHARPLPRARSSMVTAITPSWMRRSARWLLPSRG</sequence>
<dbReference type="Gene3D" id="2.10.220.10">
    <property type="entry name" value="Hormone Receptor, Insulin-like Growth Factor Receptor 1, Chain A, domain 2"/>
    <property type="match status" value="3"/>
</dbReference>
<evidence type="ECO:0000313" key="1">
    <source>
        <dbReference type="EMBL" id="CAJ1371801.1"/>
    </source>
</evidence>
<dbReference type="SMART" id="SM00261">
    <property type="entry name" value="FU"/>
    <property type="match status" value="4"/>
</dbReference>